<dbReference type="GO" id="GO:0047617">
    <property type="term" value="F:fatty acyl-CoA hydrolase activity"/>
    <property type="evidence" value="ECO:0007669"/>
    <property type="project" value="TreeGrafter"/>
</dbReference>
<keyword evidence="2" id="KW-0378">Hydrolase</keyword>
<evidence type="ECO:0000256" key="1">
    <source>
        <dbReference type="ARBA" id="ARBA00005953"/>
    </source>
</evidence>
<dbReference type="PIRSF" id="PIRSF003230">
    <property type="entry name" value="YbgC"/>
    <property type="match status" value="1"/>
</dbReference>
<gene>
    <name evidence="3" type="primary">ybgC</name>
    <name evidence="3" type="ORF">EHV23_13965</name>
</gene>
<dbReference type="Gene3D" id="3.10.129.10">
    <property type="entry name" value="Hotdog Thioesterase"/>
    <property type="match status" value="1"/>
</dbReference>
<dbReference type="InterPro" id="IPR014166">
    <property type="entry name" value="Tol-Pal_acyl-CoA_thioesterase"/>
</dbReference>
<reference evidence="3 4" key="1">
    <citation type="submission" date="2018-11" db="EMBL/GenBank/DDBJ databases">
        <title>Genome sequencing of Lautropia sp. KCOM 2505 (= ChDC F240).</title>
        <authorList>
            <person name="Kook J.-K."/>
            <person name="Park S.-N."/>
            <person name="Lim Y.K."/>
        </authorList>
    </citation>
    <scope>NUCLEOTIDE SEQUENCE [LARGE SCALE GENOMIC DNA]</scope>
    <source>
        <strain evidence="3 4">KCOM 2505</strain>
    </source>
</reference>
<dbReference type="FunFam" id="3.10.129.10:FF:000004">
    <property type="entry name" value="Tol-pal system-associated acyl-CoA thioesterase"/>
    <property type="match status" value="1"/>
</dbReference>
<dbReference type="Proteomes" id="UP000270261">
    <property type="component" value="Unassembled WGS sequence"/>
</dbReference>
<dbReference type="PANTHER" id="PTHR31793">
    <property type="entry name" value="4-HYDROXYBENZOYL-COA THIOESTERASE FAMILY MEMBER"/>
    <property type="match status" value="1"/>
</dbReference>
<evidence type="ECO:0000256" key="2">
    <source>
        <dbReference type="ARBA" id="ARBA00022801"/>
    </source>
</evidence>
<dbReference type="NCBIfam" id="TIGR00051">
    <property type="entry name" value="YbgC/FadM family acyl-CoA thioesterase"/>
    <property type="match status" value="1"/>
</dbReference>
<proteinExistence type="inferred from homology"/>
<protein>
    <submittedName>
        <fullName evidence="3">Tol-pal system-associated acyl-CoA thioesterase</fullName>
    </submittedName>
</protein>
<dbReference type="EMBL" id="RRUE01000002">
    <property type="protein sequence ID" value="RRN44407.1"/>
    <property type="molecule type" value="Genomic_DNA"/>
</dbReference>
<dbReference type="CDD" id="cd00586">
    <property type="entry name" value="4HBT"/>
    <property type="match status" value="1"/>
</dbReference>
<dbReference type="PANTHER" id="PTHR31793:SF37">
    <property type="entry name" value="ACYL-COA THIOESTER HYDROLASE YBGC"/>
    <property type="match status" value="1"/>
</dbReference>
<keyword evidence="4" id="KW-1185">Reference proteome</keyword>
<evidence type="ECO:0000313" key="4">
    <source>
        <dbReference type="Proteomes" id="UP000270261"/>
    </source>
</evidence>
<dbReference type="AlphaFoldDB" id="A0A3R8NAY2"/>
<dbReference type="InterPro" id="IPR029069">
    <property type="entry name" value="HotDog_dom_sf"/>
</dbReference>
<dbReference type="NCBIfam" id="TIGR02799">
    <property type="entry name" value="thio_ybgC"/>
    <property type="match status" value="1"/>
</dbReference>
<dbReference type="InterPro" id="IPR050563">
    <property type="entry name" value="4-hydroxybenzoyl-CoA_TE"/>
</dbReference>
<comment type="caution">
    <text evidence="3">The sequence shown here is derived from an EMBL/GenBank/DDBJ whole genome shotgun (WGS) entry which is preliminary data.</text>
</comment>
<evidence type="ECO:0000313" key="3">
    <source>
        <dbReference type="EMBL" id="RRN44407.1"/>
    </source>
</evidence>
<organism evidence="3 4">
    <name type="scientific">Lautropia dentalis</name>
    <dbReference type="NCBI Taxonomy" id="2490857"/>
    <lineage>
        <taxon>Bacteria</taxon>
        <taxon>Pseudomonadati</taxon>
        <taxon>Pseudomonadota</taxon>
        <taxon>Betaproteobacteria</taxon>
        <taxon>Burkholderiales</taxon>
        <taxon>Burkholderiaceae</taxon>
        <taxon>Lautropia</taxon>
    </lineage>
</organism>
<name>A0A3R8NAY2_9BURK</name>
<comment type="similarity">
    <text evidence="1">Belongs to the 4-hydroxybenzoyl-CoA thioesterase family.</text>
</comment>
<dbReference type="OrthoDB" id="9808429at2"/>
<accession>A0A3R8NAY2</accession>
<dbReference type="RefSeq" id="WP_125096600.1">
    <property type="nucleotide sequence ID" value="NZ_RRUE01000002.1"/>
</dbReference>
<dbReference type="SUPFAM" id="SSF54637">
    <property type="entry name" value="Thioesterase/thiol ester dehydrase-isomerase"/>
    <property type="match status" value="1"/>
</dbReference>
<dbReference type="InterPro" id="IPR006684">
    <property type="entry name" value="YbgC/YbaW"/>
</dbReference>
<sequence>MIQLHSIDVRVYYEDTDAGGIVYYANYLRFFERARSDWLRAQGVDHQRLAAQNGLALVVRRCAIEYHRPARLDDLLAVDTCLTDPALDIRRASIRLQHRARNRADGSLLVSGPVQIACVELATMRPAPLPDEVFNRLRSHAMSLPADPGTP</sequence>
<dbReference type="Pfam" id="PF13279">
    <property type="entry name" value="4HBT_2"/>
    <property type="match status" value="1"/>
</dbReference>